<dbReference type="Proteomes" id="UP000709959">
    <property type="component" value="Unassembled WGS sequence"/>
</dbReference>
<dbReference type="GO" id="GO:0003824">
    <property type="term" value="F:catalytic activity"/>
    <property type="evidence" value="ECO:0007669"/>
    <property type="project" value="InterPro"/>
</dbReference>
<proteinExistence type="predicted"/>
<dbReference type="PROSITE" id="PS51084">
    <property type="entry name" value="HIT_2"/>
    <property type="match status" value="1"/>
</dbReference>
<evidence type="ECO:0000256" key="1">
    <source>
        <dbReference type="PIRSR" id="PIRSR601310-1"/>
    </source>
</evidence>
<dbReference type="EMBL" id="JADKCH010000001">
    <property type="protein sequence ID" value="MBK8571098.1"/>
    <property type="molecule type" value="Genomic_DNA"/>
</dbReference>
<dbReference type="PROSITE" id="PS00892">
    <property type="entry name" value="HIT_1"/>
    <property type="match status" value="1"/>
</dbReference>
<dbReference type="SUPFAM" id="SSF54197">
    <property type="entry name" value="HIT-like"/>
    <property type="match status" value="1"/>
</dbReference>
<comment type="caution">
    <text evidence="5">The sequence shown here is derived from an EMBL/GenBank/DDBJ whole genome shotgun (WGS) entry which is preliminary data.</text>
</comment>
<accession>A0A936K4Q8</accession>
<dbReference type="Gene3D" id="3.30.428.10">
    <property type="entry name" value="HIT-like"/>
    <property type="match status" value="1"/>
</dbReference>
<dbReference type="Pfam" id="PF01230">
    <property type="entry name" value="HIT"/>
    <property type="match status" value="1"/>
</dbReference>
<sequence length="119" mass="12612">MSALTSGCLFCKIAAKEIPSAIVYEDDTLIAFKDIFPQAPVHLLIIPKVHCEGLGDLTPEAEAATARIPRLAAKLAEEHGVQASGWRLISNSGADGGQTVFHLHFHLLGGKPLGGKLCQ</sequence>
<dbReference type="AlphaFoldDB" id="A0A936K4Q8"/>
<evidence type="ECO:0000313" key="6">
    <source>
        <dbReference type="Proteomes" id="UP000709959"/>
    </source>
</evidence>
<dbReference type="PANTHER" id="PTHR23089">
    <property type="entry name" value="HISTIDINE TRIAD HIT PROTEIN"/>
    <property type="match status" value="1"/>
</dbReference>
<protein>
    <submittedName>
        <fullName evidence="5">Histidine triad nucleotide-binding protein</fullName>
    </submittedName>
</protein>
<dbReference type="PRINTS" id="PR00332">
    <property type="entry name" value="HISTRIAD"/>
</dbReference>
<feature type="active site" description="Tele-AMP-histidine intermediate" evidence="1">
    <location>
        <position position="104"/>
    </location>
</feature>
<name>A0A936K4Q8_9BACT</name>
<evidence type="ECO:0000259" key="4">
    <source>
        <dbReference type="PROSITE" id="PS51084"/>
    </source>
</evidence>
<dbReference type="InterPro" id="IPR036265">
    <property type="entry name" value="HIT-like_sf"/>
</dbReference>
<feature type="short sequence motif" description="Histidine triad motif" evidence="2 3">
    <location>
        <begin position="102"/>
        <end position="106"/>
    </location>
</feature>
<organism evidence="5 6">
    <name type="scientific">Candidatus Geothrix odensensis</name>
    <dbReference type="NCBI Taxonomy" id="2954440"/>
    <lineage>
        <taxon>Bacteria</taxon>
        <taxon>Pseudomonadati</taxon>
        <taxon>Acidobacteriota</taxon>
        <taxon>Holophagae</taxon>
        <taxon>Holophagales</taxon>
        <taxon>Holophagaceae</taxon>
        <taxon>Geothrix</taxon>
    </lineage>
</organism>
<dbReference type="InterPro" id="IPR011146">
    <property type="entry name" value="HIT-like"/>
</dbReference>
<evidence type="ECO:0000256" key="2">
    <source>
        <dbReference type="PIRSR" id="PIRSR601310-3"/>
    </source>
</evidence>
<dbReference type="CDD" id="cd01276">
    <property type="entry name" value="PKCI_related"/>
    <property type="match status" value="1"/>
</dbReference>
<evidence type="ECO:0000256" key="3">
    <source>
        <dbReference type="PROSITE-ProRule" id="PRU00464"/>
    </source>
</evidence>
<dbReference type="InterPro" id="IPR001310">
    <property type="entry name" value="Histidine_triad_HIT"/>
</dbReference>
<feature type="domain" description="HIT" evidence="4">
    <location>
        <begin position="9"/>
        <end position="119"/>
    </location>
</feature>
<reference evidence="5 6" key="1">
    <citation type="submission" date="2020-10" db="EMBL/GenBank/DDBJ databases">
        <title>Connecting structure to function with the recovery of over 1000 high-quality activated sludge metagenome-assembled genomes encoding full-length rRNA genes using long-read sequencing.</title>
        <authorList>
            <person name="Singleton C.M."/>
            <person name="Petriglieri F."/>
            <person name="Kristensen J.M."/>
            <person name="Kirkegaard R.H."/>
            <person name="Michaelsen T.Y."/>
            <person name="Andersen M.H."/>
            <person name="Karst S.M."/>
            <person name="Dueholm M.S."/>
            <person name="Nielsen P.H."/>
            <person name="Albertsen M."/>
        </authorList>
    </citation>
    <scope>NUCLEOTIDE SEQUENCE [LARGE SCALE GENOMIC DNA]</scope>
    <source>
        <strain evidence="5">OdNE_18-Q3-R46-58_MAXAC.008</strain>
    </source>
</reference>
<dbReference type="InterPro" id="IPR019808">
    <property type="entry name" value="Histidine_triad_CS"/>
</dbReference>
<gene>
    <name evidence="5" type="ORF">IPN91_00360</name>
</gene>
<evidence type="ECO:0000313" key="5">
    <source>
        <dbReference type="EMBL" id="MBK8571098.1"/>
    </source>
</evidence>